<keyword evidence="1" id="KW-0812">Transmembrane</keyword>
<dbReference type="AlphaFoldDB" id="A0A914KYK8"/>
<keyword evidence="2" id="KW-1185">Reference proteome</keyword>
<keyword evidence="1" id="KW-0472">Membrane</keyword>
<reference evidence="3" key="1">
    <citation type="submission" date="2022-11" db="UniProtKB">
        <authorList>
            <consortium name="WormBaseParasite"/>
        </authorList>
    </citation>
    <scope>IDENTIFICATION</scope>
</reference>
<name>A0A914KYK8_MELIC</name>
<evidence type="ECO:0000256" key="1">
    <source>
        <dbReference type="SAM" id="Phobius"/>
    </source>
</evidence>
<proteinExistence type="predicted"/>
<dbReference type="WBParaSite" id="Minc3s00177g06849">
    <property type="protein sequence ID" value="Minc3s00177g06849"/>
    <property type="gene ID" value="Minc3s00177g06849"/>
</dbReference>
<evidence type="ECO:0000313" key="2">
    <source>
        <dbReference type="Proteomes" id="UP000887563"/>
    </source>
</evidence>
<protein>
    <submittedName>
        <fullName evidence="3">Ovule protein</fullName>
    </submittedName>
</protein>
<organism evidence="2 3">
    <name type="scientific">Meloidogyne incognita</name>
    <name type="common">Southern root-knot nematode worm</name>
    <name type="synonym">Oxyuris incognita</name>
    <dbReference type="NCBI Taxonomy" id="6306"/>
    <lineage>
        <taxon>Eukaryota</taxon>
        <taxon>Metazoa</taxon>
        <taxon>Ecdysozoa</taxon>
        <taxon>Nematoda</taxon>
        <taxon>Chromadorea</taxon>
        <taxon>Rhabditida</taxon>
        <taxon>Tylenchina</taxon>
        <taxon>Tylenchomorpha</taxon>
        <taxon>Tylenchoidea</taxon>
        <taxon>Meloidogynidae</taxon>
        <taxon>Meloidogyninae</taxon>
        <taxon>Meloidogyne</taxon>
        <taxon>Meloidogyne incognita group</taxon>
    </lineage>
</organism>
<sequence>MCVPINYHIDSCINSCFNHLFNSSFLGFFWFWTLQISFSTIIYTHSSTNNIRIPLAFQCLDNLFVIERNTFFEV</sequence>
<accession>A0A914KYK8</accession>
<keyword evidence="1" id="KW-1133">Transmembrane helix</keyword>
<feature type="transmembrane region" description="Helical" evidence="1">
    <location>
        <begin position="25"/>
        <end position="43"/>
    </location>
</feature>
<dbReference type="Proteomes" id="UP000887563">
    <property type="component" value="Unplaced"/>
</dbReference>
<evidence type="ECO:0000313" key="3">
    <source>
        <dbReference type="WBParaSite" id="Minc3s00177g06849"/>
    </source>
</evidence>